<evidence type="ECO:0000259" key="2">
    <source>
        <dbReference type="PROSITE" id="PS50234"/>
    </source>
</evidence>
<evidence type="ECO:0000256" key="1">
    <source>
        <dbReference type="SAM" id="MobiDB-lite"/>
    </source>
</evidence>
<feature type="domain" description="VWFA" evidence="2">
    <location>
        <begin position="381"/>
        <end position="537"/>
    </location>
</feature>
<dbReference type="InterPro" id="IPR036465">
    <property type="entry name" value="vWFA_dom_sf"/>
</dbReference>
<keyword evidence="4" id="KW-1185">Reference proteome</keyword>
<dbReference type="CDD" id="cd00009">
    <property type="entry name" value="AAA"/>
    <property type="match status" value="1"/>
</dbReference>
<dbReference type="InterPro" id="IPR027417">
    <property type="entry name" value="P-loop_NTPase"/>
</dbReference>
<sequence>MKVLYPFTAIVGQQDMKLALLLNAIDPSLGGVLLRGDKGSAKSTAARALATLLGEVPFINLPLGVTEDRLLGGLDLEQTLKGHPALKPGLLQQAHGGVLYVDEVNLLPDFAVDALLDVAASGTGHVEREGFSVTYPARFVLIGSMNLEEGELRPQLLDRFALSVEVKAPLDPAERQTILRSRLAFEQDPQAFVGVQQEAQSQLSQQILSARVRLKDLQTPEGLLHRISEVVCQHQVTSLRADLALLKACRAHAAWHGRTEVGVEDVEQVMHLVLNHRSHQKLPPPPQQPQQPQQEQEKQERSVPEQVFEPEKNTRVRWDLEPSRGPSAVQKRTQIQAVRTDHPERLHLRSTLTHAVTRTGTLQPSREDLHEARPTVRPAQRLIFVVDASGSLGAQARMAAVKGALLQVLEKSQEEVALVTFRGTQAQVALKPTRDLEAACRVLSYLPTGGRTPLLHALQVSQELVTAQSTLVLITDGKANVGAWEETLQAAARISCPVLVLGTDPATRERTLELARVMHGKHQLLPETSTERLLEHLPLGAAR</sequence>
<dbReference type="InterPro" id="IPR011704">
    <property type="entry name" value="ATPase_dyneun-rel_AAA"/>
</dbReference>
<dbReference type="Pfam" id="PF13519">
    <property type="entry name" value="VWA_2"/>
    <property type="match status" value="1"/>
</dbReference>
<dbReference type="Gene3D" id="1.10.8.80">
    <property type="entry name" value="Magnesium chelatase subunit I, C-Terminal domain"/>
    <property type="match status" value="1"/>
</dbReference>
<name>A0A511MZ14_DEIC1</name>
<dbReference type="PANTHER" id="PTHR35023">
    <property type="entry name" value="CHELATASE-RELATED"/>
    <property type="match status" value="1"/>
</dbReference>
<dbReference type="Gene3D" id="3.40.50.410">
    <property type="entry name" value="von Willebrand factor, type A domain"/>
    <property type="match status" value="1"/>
</dbReference>
<dbReference type="RefSeq" id="WP_146883024.1">
    <property type="nucleotide sequence ID" value="NZ_BJXB01000004.1"/>
</dbReference>
<dbReference type="Pfam" id="PF17863">
    <property type="entry name" value="AAA_lid_2"/>
    <property type="match status" value="1"/>
</dbReference>
<dbReference type="PANTHER" id="PTHR35023:SF1">
    <property type="entry name" value="MG-PROTOPORPHYRIN IX CHELATASE"/>
    <property type="match status" value="1"/>
</dbReference>
<dbReference type="SMART" id="SM00382">
    <property type="entry name" value="AAA"/>
    <property type="match status" value="1"/>
</dbReference>
<dbReference type="Gene3D" id="3.40.50.300">
    <property type="entry name" value="P-loop containing nucleotide triphosphate hydrolases"/>
    <property type="match status" value="1"/>
</dbReference>
<gene>
    <name evidence="3" type="ORF">DC3_12060</name>
</gene>
<dbReference type="OrthoDB" id="9775079at2"/>
<comment type="caution">
    <text evidence="3">The sequence shown here is derived from an EMBL/GenBank/DDBJ whole genome shotgun (WGS) entry which is preliminary data.</text>
</comment>
<dbReference type="EMBL" id="BJXB01000004">
    <property type="protein sequence ID" value="GEM45571.1"/>
    <property type="molecule type" value="Genomic_DNA"/>
</dbReference>
<dbReference type="InterPro" id="IPR003593">
    <property type="entry name" value="AAA+_ATPase"/>
</dbReference>
<dbReference type="AlphaFoldDB" id="A0A511MZ14"/>
<dbReference type="InterPro" id="IPR052989">
    <property type="entry name" value="Mg-chelatase_DI-like"/>
</dbReference>
<proteinExistence type="predicted"/>
<dbReference type="PROSITE" id="PS50234">
    <property type="entry name" value="VWFA"/>
    <property type="match status" value="1"/>
</dbReference>
<feature type="compositionally biased region" description="Basic and acidic residues" evidence="1">
    <location>
        <begin position="295"/>
        <end position="322"/>
    </location>
</feature>
<accession>A0A511MZ14</accession>
<dbReference type="Proteomes" id="UP000321306">
    <property type="component" value="Unassembled WGS sequence"/>
</dbReference>
<organism evidence="3 4">
    <name type="scientific">Deinococcus cellulosilyticus (strain DSM 18568 / NBRC 106333 / KACC 11606 / 5516J-15)</name>
    <dbReference type="NCBI Taxonomy" id="1223518"/>
    <lineage>
        <taxon>Bacteria</taxon>
        <taxon>Thermotogati</taxon>
        <taxon>Deinococcota</taxon>
        <taxon>Deinococci</taxon>
        <taxon>Deinococcales</taxon>
        <taxon>Deinococcaceae</taxon>
        <taxon>Deinococcus</taxon>
    </lineage>
</organism>
<protein>
    <recommendedName>
        <fullName evidence="2">VWFA domain-containing protein</fullName>
    </recommendedName>
</protein>
<feature type="region of interest" description="Disordered" evidence="1">
    <location>
        <begin position="278"/>
        <end position="334"/>
    </location>
</feature>
<dbReference type="GO" id="GO:0005524">
    <property type="term" value="F:ATP binding"/>
    <property type="evidence" value="ECO:0007669"/>
    <property type="project" value="InterPro"/>
</dbReference>
<evidence type="ECO:0000313" key="3">
    <source>
        <dbReference type="EMBL" id="GEM45571.1"/>
    </source>
</evidence>
<evidence type="ECO:0000313" key="4">
    <source>
        <dbReference type="Proteomes" id="UP000321306"/>
    </source>
</evidence>
<dbReference type="SUPFAM" id="SSF53300">
    <property type="entry name" value="vWA-like"/>
    <property type="match status" value="1"/>
</dbReference>
<dbReference type="InterPro" id="IPR002035">
    <property type="entry name" value="VWF_A"/>
</dbReference>
<dbReference type="InterPro" id="IPR041628">
    <property type="entry name" value="ChlI/MoxR_AAA_lid"/>
</dbReference>
<dbReference type="Pfam" id="PF07728">
    <property type="entry name" value="AAA_5"/>
    <property type="match status" value="1"/>
</dbReference>
<dbReference type="SMART" id="SM00327">
    <property type="entry name" value="VWA"/>
    <property type="match status" value="1"/>
</dbReference>
<reference evidence="3 4" key="1">
    <citation type="submission" date="2019-07" db="EMBL/GenBank/DDBJ databases">
        <title>Whole genome shotgun sequence of Deinococcus cellulosilyticus NBRC 106333.</title>
        <authorList>
            <person name="Hosoyama A."/>
            <person name="Uohara A."/>
            <person name="Ohji S."/>
            <person name="Ichikawa N."/>
        </authorList>
    </citation>
    <scope>NUCLEOTIDE SEQUENCE [LARGE SCALE GENOMIC DNA]</scope>
    <source>
        <strain evidence="3 4">NBRC 106333</strain>
    </source>
</reference>
<dbReference type="GO" id="GO:0016887">
    <property type="term" value="F:ATP hydrolysis activity"/>
    <property type="evidence" value="ECO:0007669"/>
    <property type="project" value="InterPro"/>
</dbReference>
<dbReference type="SUPFAM" id="SSF52540">
    <property type="entry name" value="P-loop containing nucleoside triphosphate hydrolases"/>
    <property type="match status" value="1"/>
</dbReference>